<dbReference type="InterPro" id="IPR011990">
    <property type="entry name" value="TPR-like_helical_dom_sf"/>
</dbReference>
<accession>A0A1E3QTV7</accession>
<dbReference type="GO" id="GO:0005829">
    <property type="term" value="C:cytosol"/>
    <property type="evidence" value="ECO:0007669"/>
    <property type="project" value="TreeGrafter"/>
</dbReference>
<evidence type="ECO:0000256" key="1">
    <source>
        <dbReference type="ARBA" id="ARBA00010925"/>
    </source>
</evidence>
<proteinExistence type="inferred from homology"/>
<dbReference type="Proteomes" id="UP000094336">
    <property type="component" value="Unassembled WGS sequence"/>
</dbReference>
<comment type="similarity">
    <text evidence="1">Belongs to the IML2 family.</text>
</comment>
<name>A0A1E3QTV7_9ASCO</name>
<dbReference type="EMBL" id="KV454428">
    <property type="protein sequence ID" value="ODQ80984.1"/>
    <property type="molecule type" value="Genomic_DNA"/>
</dbReference>
<evidence type="ECO:0000313" key="4">
    <source>
        <dbReference type="Proteomes" id="UP000094336"/>
    </source>
</evidence>
<dbReference type="GO" id="GO:0005634">
    <property type="term" value="C:nucleus"/>
    <property type="evidence" value="ECO:0007669"/>
    <property type="project" value="TreeGrafter"/>
</dbReference>
<dbReference type="SUPFAM" id="SSF48452">
    <property type="entry name" value="TPR-like"/>
    <property type="match status" value="1"/>
</dbReference>
<keyword evidence="4" id="KW-1185">Reference proteome</keyword>
<sequence>MLKALGLSKSTEPVATAEEKTAQILNEVQDFELTLRAMDYVLDDRAEEGINLIKAKQDEHTIFKLGLGVVEFLEATLGFEPETMRKAFVTLQLAETMSLRDRAKFQKNKLKTSSVYPPGTEYAVMYAESNLLSALIMLLSESVIESAKALYKLRKAYHTLDEINRTMLEYLTPLLKLQNPSTASFGSTTSTTSFADIPFPLSDKQMSDTKLIARVDKVFQMRRSRIRGAHIGNSPLVDRLRSTLGVITKGTAIGSGSASPENAVSDTIASQNATSENATSEDSASSETSASAEVSLEFDIDNDKATIDEFIHSGVNLCFGILQVVLLLIPPAIGKVLLVVGFKGSREQGLKMLWEAANERNIHGGIALLALLVFYDGPFQFTDLDFDVPDSLPGMEGLANDDLAPAKSVATTLDDEMTLVSVLGVGGGVLGKTEDDAEADDFYSVKSNEAIPAPGPHVLETYTHTPLTLLRPGIKLETALLRARALFPNSALWLLQEGRMLASQGKLAEAVAIMSNPAEIAHIQMKQVEALLIYDRAMILLFLHEYERAAADFLLLVEKNAWSHGLYTYFAGCCYLEIYRMLKLGIYTLKSAEDLALSKVEAMVKYRKLAETTILEAPLLVGKKKFLAKTMPFDKFLLRKIDSFEKTQKAYKLASIVDAVGVSPIHELKYFWNGYNRMPRVELEISLRMLGYSGAVGTAFSLNDSQAMYPLSFPESKDDAMIRYTLQAIALRRLGYIQKGQRLVDTKVIPQIMTSPALAPAAQFHFHKLTHDPWLYPAVFYERALFTWKLQGECGLKEAKEWLKRAEVVGEGDYELSTRTSMKIKAAVDRLNS</sequence>
<dbReference type="OrthoDB" id="2154985at2759"/>
<evidence type="ECO:0000256" key="2">
    <source>
        <dbReference type="SAM" id="MobiDB-lite"/>
    </source>
</evidence>
<dbReference type="GeneID" id="30150372"/>
<dbReference type="RefSeq" id="XP_018986312.1">
    <property type="nucleotide sequence ID" value="XM_019132519.1"/>
</dbReference>
<reference evidence="4" key="1">
    <citation type="submission" date="2016-05" db="EMBL/GenBank/DDBJ databases">
        <title>Comparative genomics of biotechnologically important yeasts.</title>
        <authorList>
            <consortium name="DOE Joint Genome Institute"/>
            <person name="Riley R."/>
            <person name="Haridas S."/>
            <person name="Wolfe K.H."/>
            <person name="Lopes M.R."/>
            <person name="Hittinger C.T."/>
            <person name="Goker M."/>
            <person name="Salamov A."/>
            <person name="Wisecaver J."/>
            <person name="Long T.M."/>
            <person name="Aerts A.L."/>
            <person name="Barry K."/>
            <person name="Choi C."/>
            <person name="Clum A."/>
            <person name="Coughlan A.Y."/>
            <person name="Deshpande S."/>
            <person name="Douglass A.P."/>
            <person name="Hanson S.J."/>
            <person name="Klenk H.-P."/>
            <person name="Labutti K."/>
            <person name="Lapidus A."/>
            <person name="Lindquist E."/>
            <person name="Lipzen A."/>
            <person name="Meier-Kolthoff J.P."/>
            <person name="Ohm R.A."/>
            <person name="Otillar R.P."/>
            <person name="Pangilinan J."/>
            <person name="Peng Y."/>
            <person name="Rokas A."/>
            <person name="Rosa C.A."/>
            <person name="Scheuner C."/>
            <person name="Sibirny A.A."/>
            <person name="Slot J.C."/>
            <person name="Stielow J.B."/>
            <person name="Sun H."/>
            <person name="Kurtzman C.P."/>
            <person name="Blackwell M."/>
            <person name="Grigoriev I.V."/>
            <person name="Jeffries T.W."/>
        </authorList>
    </citation>
    <scope>NUCLEOTIDE SEQUENCE [LARGE SCALE GENOMIC DNA]</scope>
    <source>
        <strain evidence="4">NRRL Y-12698</strain>
    </source>
</reference>
<dbReference type="PANTHER" id="PTHR31859:SF1">
    <property type="entry name" value="TETRATRICOPEPTIDE REPEAT PROTEIN 39C"/>
    <property type="match status" value="1"/>
</dbReference>
<gene>
    <name evidence="3" type="ORF">BABINDRAFT_6841</name>
</gene>
<organism evidence="3 4">
    <name type="scientific">Babjeviella inositovora NRRL Y-12698</name>
    <dbReference type="NCBI Taxonomy" id="984486"/>
    <lineage>
        <taxon>Eukaryota</taxon>
        <taxon>Fungi</taxon>
        <taxon>Dikarya</taxon>
        <taxon>Ascomycota</taxon>
        <taxon>Saccharomycotina</taxon>
        <taxon>Pichiomycetes</taxon>
        <taxon>Serinales incertae sedis</taxon>
        <taxon>Babjeviella</taxon>
    </lineage>
</organism>
<evidence type="ECO:0000313" key="3">
    <source>
        <dbReference type="EMBL" id="ODQ80984.1"/>
    </source>
</evidence>
<dbReference type="GO" id="GO:0005741">
    <property type="term" value="C:mitochondrial outer membrane"/>
    <property type="evidence" value="ECO:0007669"/>
    <property type="project" value="TreeGrafter"/>
</dbReference>
<dbReference type="Pfam" id="PF10300">
    <property type="entry name" value="Iml2-TPR_39"/>
    <property type="match status" value="1"/>
</dbReference>
<feature type="compositionally biased region" description="Low complexity" evidence="2">
    <location>
        <begin position="273"/>
        <end position="290"/>
    </location>
</feature>
<protein>
    <recommendedName>
        <fullName evidence="5">Inclusion body clearance protein IML2</fullName>
    </recommendedName>
</protein>
<dbReference type="AlphaFoldDB" id="A0A1E3QTV7"/>
<dbReference type="PANTHER" id="PTHR31859">
    <property type="entry name" value="TETRATRICOPEPTIDE REPEAT PROTEIN 39 FAMILY MEMBER"/>
    <property type="match status" value="1"/>
</dbReference>
<evidence type="ECO:0008006" key="5">
    <source>
        <dbReference type="Google" id="ProtNLM"/>
    </source>
</evidence>
<dbReference type="InterPro" id="IPR019412">
    <property type="entry name" value="IML2/TPR_39"/>
</dbReference>
<feature type="region of interest" description="Disordered" evidence="2">
    <location>
        <begin position="271"/>
        <end position="290"/>
    </location>
</feature>